<evidence type="ECO:0000256" key="1">
    <source>
        <dbReference type="ARBA" id="ARBA00023015"/>
    </source>
</evidence>
<feature type="domain" description="HTH tetR-type" evidence="6">
    <location>
        <begin position="27"/>
        <end position="87"/>
    </location>
</feature>
<dbReference type="SUPFAM" id="SSF46689">
    <property type="entry name" value="Homeodomain-like"/>
    <property type="match status" value="1"/>
</dbReference>
<dbReference type="Proteomes" id="UP001549307">
    <property type="component" value="Unassembled WGS sequence"/>
</dbReference>
<proteinExistence type="predicted"/>
<feature type="DNA-binding region" description="H-T-H motif" evidence="4">
    <location>
        <begin position="50"/>
        <end position="69"/>
    </location>
</feature>
<sequence length="248" mass="26061">MLRCNNESVTTTGPGRPRKQQAVRPGATARDEILDAAAELFTGQGFANTSTRAIADAVGIRQSSLYHHFSTKDEILGELLGGTVSTSLAFARAVKDGAGEVGELTPAARLHAVVLFDGSQLCTSRWNLGVLYHLPEARAEIFQPFMAARTELRTIYGELGQELAAVSSADAGLGDTAFRLVESLINLRADGLISKDSASTTADTVVTLAGLREKLPAVRAASGELISRYGEVNSRGQASDSALAAKSA</sequence>
<accession>A0ABV2PAC2</accession>
<evidence type="ECO:0000256" key="3">
    <source>
        <dbReference type="ARBA" id="ARBA00023163"/>
    </source>
</evidence>
<organism evidence="7 8">
    <name type="scientific">Arthrobacter bambusae</name>
    <dbReference type="NCBI Taxonomy" id="1338426"/>
    <lineage>
        <taxon>Bacteria</taxon>
        <taxon>Bacillati</taxon>
        <taxon>Actinomycetota</taxon>
        <taxon>Actinomycetes</taxon>
        <taxon>Micrococcales</taxon>
        <taxon>Micrococcaceae</taxon>
        <taxon>Arthrobacter</taxon>
    </lineage>
</organism>
<dbReference type="Pfam" id="PF00440">
    <property type="entry name" value="TetR_N"/>
    <property type="match status" value="1"/>
</dbReference>
<dbReference type="PANTHER" id="PTHR30055:SF234">
    <property type="entry name" value="HTH-TYPE TRANSCRIPTIONAL REGULATOR BETI"/>
    <property type="match status" value="1"/>
</dbReference>
<dbReference type="Gene3D" id="1.10.357.10">
    <property type="entry name" value="Tetracycline Repressor, domain 2"/>
    <property type="match status" value="1"/>
</dbReference>
<evidence type="ECO:0000256" key="5">
    <source>
        <dbReference type="SAM" id="MobiDB-lite"/>
    </source>
</evidence>
<keyword evidence="3" id="KW-0804">Transcription</keyword>
<dbReference type="PANTHER" id="PTHR30055">
    <property type="entry name" value="HTH-TYPE TRANSCRIPTIONAL REGULATOR RUTR"/>
    <property type="match status" value="1"/>
</dbReference>
<keyword evidence="2 4" id="KW-0238">DNA-binding</keyword>
<dbReference type="PROSITE" id="PS50977">
    <property type="entry name" value="HTH_TETR_2"/>
    <property type="match status" value="1"/>
</dbReference>
<evidence type="ECO:0000256" key="4">
    <source>
        <dbReference type="PROSITE-ProRule" id="PRU00335"/>
    </source>
</evidence>
<dbReference type="InterPro" id="IPR050109">
    <property type="entry name" value="HTH-type_TetR-like_transc_reg"/>
</dbReference>
<dbReference type="InterPro" id="IPR001647">
    <property type="entry name" value="HTH_TetR"/>
</dbReference>
<keyword evidence="8" id="KW-1185">Reference proteome</keyword>
<name>A0ABV2PAC2_9MICC</name>
<evidence type="ECO:0000313" key="7">
    <source>
        <dbReference type="EMBL" id="MET4541713.1"/>
    </source>
</evidence>
<evidence type="ECO:0000256" key="2">
    <source>
        <dbReference type="ARBA" id="ARBA00023125"/>
    </source>
</evidence>
<dbReference type="EMBL" id="JBEPSN010000010">
    <property type="protein sequence ID" value="MET4541713.1"/>
    <property type="molecule type" value="Genomic_DNA"/>
</dbReference>
<evidence type="ECO:0000313" key="8">
    <source>
        <dbReference type="Proteomes" id="UP001549307"/>
    </source>
</evidence>
<dbReference type="InterPro" id="IPR009057">
    <property type="entry name" value="Homeodomain-like_sf"/>
</dbReference>
<evidence type="ECO:0000259" key="6">
    <source>
        <dbReference type="PROSITE" id="PS50977"/>
    </source>
</evidence>
<feature type="region of interest" description="Disordered" evidence="5">
    <location>
        <begin position="1"/>
        <end position="25"/>
    </location>
</feature>
<reference evidence="7 8" key="1">
    <citation type="submission" date="2024-06" db="EMBL/GenBank/DDBJ databases">
        <title>Sorghum-associated microbial communities from plants grown in Nebraska, USA.</title>
        <authorList>
            <person name="Schachtman D."/>
        </authorList>
    </citation>
    <scope>NUCLEOTIDE SEQUENCE [LARGE SCALE GENOMIC DNA]</scope>
    <source>
        <strain evidence="7 8">3552</strain>
    </source>
</reference>
<dbReference type="PRINTS" id="PR00455">
    <property type="entry name" value="HTHTETR"/>
</dbReference>
<gene>
    <name evidence="7" type="ORF">ABIE37_003515</name>
</gene>
<keyword evidence="1" id="KW-0805">Transcription regulation</keyword>
<comment type="caution">
    <text evidence="7">The sequence shown here is derived from an EMBL/GenBank/DDBJ whole genome shotgun (WGS) entry which is preliminary data.</text>
</comment>
<protein>
    <submittedName>
        <fullName evidence="7">AcrR family transcriptional regulator</fullName>
    </submittedName>
</protein>
<feature type="compositionally biased region" description="Polar residues" evidence="5">
    <location>
        <begin position="1"/>
        <end position="13"/>
    </location>
</feature>